<reference evidence="2" key="2">
    <citation type="submission" date="2020-05" db="UniProtKB">
        <authorList>
            <consortium name="EnsemblMetazoa"/>
        </authorList>
    </citation>
    <scope>IDENTIFICATION</scope>
</reference>
<dbReference type="EnsemblMetazoa" id="ASIC014344-RA">
    <property type="protein sequence ID" value="ASIC014344-PA"/>
    <property type="gene ID" value="ASIC014344"/>
</dbReference>
<sequence length="86" mass="9651">MEFKGFVLRCRQDLKHPLVFQLLKLLIAGGTRTGKITTIIIVAVVFGYNFAPEEKDSEVGANQLYVPAVDEFFRTTLPHPSTAAWQ</sequence>
<proteinExistence type="predicted"/>
<protein>
    <submittedName>
        <fullName evidence="1 2">Uncharacterized protein</fullName>
    </submittedName>
</protein>
<organism evidence="1">
    <name type="scientific">Anopheles sinensis</name>
    <name type="common">Mosquito</name>
    <dbReference type="NCBI Taxonomy" id="74873"/>
    <lineage>
        <taxon>Eukaryota</taxon>
        <taxon>Metazoa</taxon>
        <taxon>Ecdysozoa</taxon>
        <taxon>Arthropoda</taxon>
        <taxon>Hexapoda</taxon>
        <taxon>Insecta</taxon>
        <taxon>Pterygota</taxon>
        <taxon>Neoptera</taxon>
        <taxon>Endopterygota</taxon>
        <taxon>Diptera</taxon>
        <taxon>Nematocera</taxon>
        <taxon>Culicoidea</taxon>
        <taxon>Culicidae</taxon>
        <taxon>Anophelinae</taxon>
        <taxon>Anopheles</taxon>
    </lineage>
</organism>
<dbReference type="Proteomes" id="UP000030765">
    <property type="component" value="Unassembled WGS sequence"/>
</dbReference>
<evidence type="ECO:0000313" key="2">
    <source>
        <dbReference type="EnsemblMetazoa" id="ASIC014344-PA"/>
    </source>
</evidence>
<keyword evidence="3" id="KW-1185">Reference proteome</keyword>
<dbReference type="VEuPathDB" id="VectorBase:ASIC014344"/>
<accession>A0A084W8A6</accession>
<name>A0A084W8A6_ANOSI</name>
<reference evidence="1 3" key="1">
    <citation type="journal article" date="2014" name="BMC Genomics">
        <title>Genome sequence of Anopheles sinensis provides insight into genetics basis of mosquito competence for malaria parasites.</title>
        <authorList>
            <person name="Zhou D."/>
            <person name="Zhang D."/>
            <person name="Ding G."/>
            <person name="Shi L."/>
            <person name="Hou Q."/>
            <person name="Ye Y."/>
            <person name="Xu Y."/>
            <person name="Zhou H."/>
            <person name="Xiong C."/>
            <person name="Li S."/>
            <person name="Yu J."/>
            <person name="Hong S."/>
            <person name="Yu X."/>
            <person name="Zou P."/>
            <person name="Chen C."/>
            <person name="Chang X."/>
            <person name="Wang W."/>
            <person name="Lv Y."/>
            <person name="Sun Y."/>
            <person name="Ma L."/>
            <person name="Shen B."/>
            <person name="Zhu C."/>
        </authorList>
    </citation>
    <scope>NUCLEOTIDE SEQUENCE [LARGE SCALE GENOMIC DNA]</scope>
</reference>
<dbReference type="EMBL" id="ATLV01021399">
    <property type="status" value="NOT_ANNOTATED_CDS"/>
    <property type="molecule type" value="Genomic_DNA"/>
</dbReference>
<gene>
    <name evidence="1" type="ORF">ZHAS_00014344</name>
</gene>
<evidence type="ECO:0000313" key="1">
    <source>
        <dbReference type="EMBL" id="KFB46450.1"/>
    </source>
</evidence>
<evidence type="ECO:0000313" key="3">
    <source>
        <dbReference type="Proteomes" id="UP000030765"/>
    </source>
</evidence>
<dbReference type="AlphaFoldDB" id="A0A084W8A6"/>
<dbReference type="EMBL" id="KE525317">
    <property type="protein sequence ID" value="KFB46450.1"/>
    <property type="molecule type" value="Genomic_DNA"/>
</dbReference>